<evidence type="ECO:0000256" key="1">
    <source>
        <dbReference type="ARBA" id="ARBA00004141"/>
    </source>
</evidence>
<feature type="transmembrane region" description="Helical" evidence="5">
    <location>
        <begin position="81"/>
        <end position="102"/>
    </location>
</feature>
<keyword evidence="3 5" id="KW-1133">Transmembrane helix</keyword>
<protein>
    <submittedName>
        <fullName evidence="7">O-Antigen ligase</fullName>
    </submittedName>
</protein>
<dbReference type="Gene3D" id="1.25.40.10">
    <property type="entry name" value="Tetratricopeptide repeat domain"/>
    <property type="match status" value="1"/>
</dbReference>
<feature type="transmembrane region" description="Helical" evidence="5">
    <location>
        <begin position="214"/>
        <end position="235"/>
    </location>
</feature>
<keyword evidence="2 5" id="KW-0812">Transmembrane</keyword>
<feature type="transmembrane region" description="Helical" evidence="5">
    <location>
        <begin position="128"/>
        <end position="146"/>
    </location>
</feature>
<evidence type="ECO:0000313" key="7">
    <source>
        <dbReference type="EMBL" id="ALJ61230.1"/>
    </source>
</evidence>
<dbReference type="PANTHER" id="PTHR37422">
    <property type="entry name" value="TEICHURONIC ACID BIOSYNTHESIS PROTEIN TUAE"/>
    <property type="match status" value="1"/>
</dbReference>
<dbReference type="EMBL" id="CP012801">
    <property type="protein sequence ID" value="ALJ61230.1"/>
    <property type="molecule type" value="Genomic_DNA"/>
</dbReference>
<dbReference type="InterPro" id="IPR007016">
    <property type="entry name" value="O-antigen_ligase-rel_domated"/>
</dbReference>
<name>A0A0P0G0Z8_9BACE</name>
<feature type="transmembrane region" description="Helical" evidence="5">
    <location>
        <begin position="332"/>
        <end position="349"/>
    </location>
</feature>
<evidence type="ECO:0000259" key="6">
    <source>
        <dbReference type="Pfam" id="PF04932"/>
    </source>
</evidence>
<dbReference type="PATRIC" id="fig|246787.4.peg.4150"/>
<evidence type="ECO:0000256" key="5">
    <source>
        <dbReference type="SAM" id="Phobius"/>
    </source>
</evidence>
<feature type="domain" description="O-antigen ligase-related" evidence="6">
    <location>
        <begin position="166"/>
        <end position="316"/>
    </location>
</feature>
<feature type="transmembrane region" description="Helical" evidence="5">
    <location>
        <begin position="182"/>
        <end position="198"/>
    </location>
</feature>
<dbReference type="Proteomes" id="UP000061809">
    <property type="component" value="Chromosome"/>
</dbReference>
<dbReference type="InterPro" id="IPR011990">
    <property type="entry name" value="TPR-like_helical_dom_sf"/>
</dbReference>
<evidence type="ECO:0000313" key="8">
    <source>
        <dbReference type="Proteomes" id="UP000061809"/>
    </source>
</evidence>
<evidence type="ECO:0000256" key="3">
    <source>
        <dbReference type="ARBA" id="ARBA00022989"/>
    </source>
</evidence>
<dbReference type="SUPFAM" id="SSF48452">
    <property type="entry name" value="TPR-like"/>
    <property type="match status" value="1"/>
</dbReference>
<organism evidence="7 8">
    <name type="scientific">Bacteroides cellulosilyticus</name>
    <dbReference type="NCBI Taxonomy" id="246787"/>
    <lineage>
        <taxon>Bacteria</taxon>
        <taxon>Pseudomonadati</taxon>
        <taxon>Bacteroidota</taxon>
        <taxon>Bacteroidia</taxon>
        <taxon>Bacteroidales</taxon>
        <taxon>Bacteroidaceae</taxon>
        <taxon>Bacteroides</taxon>
    </lineage>
</organism>
<dbReference type="KEGG" id="bcel:BcellWH2_04010"/>
<dbReference type="PANTHER" id="PTHR37422:SF13">
    <property type="entry name" value="LIPOPOLYSACCHARIDE BIOSYNTHESIS PROTEIN PA4999-RELATED"/>
    <property type="match status" value="1"/>
</dbReference>
<dbReference type="GO" id="GO:0016020">
    <property type="term" value="C:membrane"/>
    <property type="evidence" value="ECO:0007669"/>
    <property type="project" value="UniProtKB-SubCell"/>
</dbReference>
<evidence type="ECO:0000256" key="4">
    <source>
        <dbReference type="ARBA" id="ARBA00023136"/>
    </source>
</evidence>
<dbReference type="AlphaFoldDB" id="A0A0P0G0Z8"/>
<comment type="subcellular location">
    <subcellularLocation>
        <location evidence="1">Membrane</location>
        <topology evidence="1">Multi-pass membrane protein</topology>
    </subcellularLocation>
</comment>
<proteinExistence type="predicted"/>
<feature type="transmembrane region" description="Helical" evidence="5">
    <location>
        <begin position="47"/>
        <end position="69"/>
    </location>
</feature>
<feature type="transmembrane region" description="Helical" evidence="5">
    <location>
        <begin position="303"/>
        <end position="325"/>
    </location>
</feature>
<reference evidence="7 8" key="1">
    <citation type="journal article" date="2015" name="Science">
        <title>Genetic determinants of in vivo fitness and diet responsiveness in multiple human gut Bacteroides.</title>
        <authorList>
            <person name="Wu M."/>
            <person name="McNulty N.P."/>
            <person name="Rodionov D.A."/>
            <person name="Khoroshkin M.S."/>
            <person name="Griffin N.W."/>
            <person name="Cheng J."/>
            <person name="Latreille P."/>
            <person name="Kerstetter R.A."/>
            <person name="Terrapon N."/>
            <person name="Henrissat B."/>
            <person name="Osterman A.L."/>
            <person name="Gordon J.I."/>
        </authorList>
    </citation>
    <scope>NUCLEOTIDE SEQUENCE [LARGE SCALE GENOMIC DNA]</scope>
    <source>
        <strain evidence="7 8">WH2</strain>
    </source>
</reference>
<sequence length="562" mass="64052">MMIGWMHKMREATVILLQFVAVCSLLSMVCTTTPELPAGETIGQWVWFGKAVLVSTGCITASCLLQLLGKTSWTDILCFRNFFVHVAWSLVLLGAIEAVWGLRQLYGFSVSGHSRYALTGSFFNPGPYGGYLAMILPVCLHLYLRACEWKSTDVLHKIEKVTAGLAGILILCVLPATMSRSAWIAAAISCAWVAYMHRDRRKWSVLWRRYKKRYLTWGVVGLFVLILGGAGIFFLKPDSAMGRLFMWKITCKAIVEHPWGCREGFVYAYGEAQEKYFGSGDYAVWEERVAGSPEYAFNEYLELALTAGVMLGVMFFSTIGAGLWLGTKWGRYEICGALISLLVFSFSSYPMHFPVFMVTGICLLFACGAGDVGGKFLICGTCALIWTVGLNGKWQREEDACRDWVYARMLYHQGNYTAANEAYHKLYPQLDERGEFLFEYGHSLYKSGRYDLSNSFLEQASLYSTDPMILNIIGKNYQEMQYYEKAETYYWASVHRLPGRIYPYYLLAKLYAEPGYRNREKFEKMQRIVLTKEPKVYSTAIREMRSEVEKIGDDWCKTKIDR</sequence>
<keyword evidence="7" id="KW-0436">Ligase</keyword>
<dbReference type="Pfam" id="PF04932">
    <property type="entry name" value="Wzy_C"/>
    <property type="match status" value="1"/>
</dbReference>
<dbReference type="InterPro" id="IPR051533">
    <property type="entry name" value="WaaL-like"/>
</dbReference>
<feature type="transmembrane region" description="Helical" evidence="5">
    <location>
        <begin position="158"/>
        <end position="176"/>
    </location>
</feature>
<evidence type="ECO:0000256" key="2">
    <source>
        <dbReference type="ARBA" id="ARBA00022692"/>
    </source>
</evidence>
<dbReference type="RefSeq" id="WP_029427186.1">
    <property type="nucleotide sequence ID" value="NZ_CP012801.1"/>
</dbReference>
<keyword evidence="4 5" id="KW-0472">Membrane</keyword>
<dbReference type="GO" id="GO:0016874">
    <property type="term" value="F:ligase activity"/>
    <property type="evidence" value="ECO:0007669"/>
    <property type="project" value="UniProtKB-KW"/>
</dbReference>
<accession>A0A0P0G0Z8</accession>
<gene>
    <name evidence="7" type="ORF">BcellWH2_04010</name>
</gene>